<feature type="active site" description="Proton donor; for catalytic activity" evidence="13">
    <location>
        <position position="103"/>
    </location>
</feature>
<evidence type="ECO:0000256" key="16">
    <source>
        <dbReference type="PIRSR" id="PIRSR001355-4"/>
    </source>
</evidence>
<dbReference type="Pfam" id="PF01536">
    <property type="entry name" value="SAM_decarbox"/>
    <property type="match status" value="1"/>
</dbReference>
<dbReference type="Gene3D" id="3.60.90.10">
    <property type="entry name" value="S-adenosylmethionine decarboxylase"/>
    <property type="match status" value="1"/>
</dbReference>
<keyword evidence="19" id="KW-1185">Reference proteome</keyword>
<accession>A0A0P1KVB9</accession>
<feature type="modified residue" description="Pyruvic acid (Ser); by autocatalysis" evidence="15">
    <location>
        <position position="89"/>
    </location>
</feature>
<dbReference type="GO" id="GO:0005829">
    <property type="term" value="C:cytosol"/>
    <property type="evidence" value="ECO:0007669"/>
    <property type="project" value="TreeGrafter"/>
</dbReference>
<evidence type="ECO:0000313" key="19">
    <source>
        <dbReference type="Proteomes" id="UP000236544"/>
    </source>
</evidence>
<evidence type="ECO:0000256" key="1">
    <source>
        <dbReference type="ARBA" id="ARBA00004911"/>
    </source>
</evidence>
<keyword evidence="9 12" id="KW-0456">Lyase</keyword>
<comment type="cofactor">
    <cofactor evidence="12">
        <name>pyruvate</name>
        <dbReference type="ChEBI" id="CHEBI:15361"/>
    </cofactor>
    <text evidence="12">Binds 1 pyruvoyl group covalently per subunit.</text>
</comment>
<evidence type="ECO:0000256" key="5">
    <source>
        <dbReference type="ARBA" id="ARBA00022813"/>
    </source>
</evidence>
<feature type="active site" description="Proton acceptor; for processing activity" evidence="13">
    <location>
        <position position="290"/>
    </location>
</feature>
<dbReference type="InterPro" id="IPR001985">
    <property type="entry name" value="S-AdoMet_decarboxylase_euk"/>
</dbReference>
<evidence type="ECO:0000256" key="3">
    <source>
        <dbReference type="ARBA" id="ARBA00022691"/>
    </source>
</evidence>
<dbReference type="Proteomes" id="UP000236544">
    <property type="component" value="Unassembled WGS sequence"/>
</dbReference>
<comment type="similarity">
    <text evidence="2 12">Belongs to the eukaryotic AdoMetDC family.</text>
</comment>
<feature type="active site" description="Schiff-base intermediate with substrate; via pyruvic acid" evidence="13">
    <location>
        <position position="89"/>
    </location>
</feature>
<reference evidence="19" key="1">
    <citation type="submission" date="2015-10" db="EMBL/GenBank/DDBJ databases">
        <authorList>
            <person name="Devillers H."/>
        </authorList>
    </citation>
    <scope>NUCLEOTIDE SEQUENCE [LARGE SCALE GENOMIC DNA]</scope>
</reference>
<dbReference type="InterPro" id="IPR018166">
    <property type="entry name" value="S-AdoMet_deCO2ase_CS"/>
</dbReference>
<feature type="binding site" evidence="14">
    <location>
        <position position="308"/>
    </location>
    <ligand>
        <name>substrate</name>
    </ligand>
</feature>
<dbReference type="EC" id="4.1.1.50" evidence="12"/>
<keyword evidence="5 16" id="KW-0068">Autocatalytic cleavage</keyword>
<dbReference type="AlphaFoldDB" id="A0A0P1KVB9"/>
<evidence type="ECO:0000256" key="8">
    <source>
        <dbReference type="ARBA" id="ARBA00023145"/>
    </source>
</evidence>
<evidence type="ECO:0000256" key="4">
    <source>
        <dbReference type="ARBA" id="ARBA00022793"/>
    </source>
</evidence>
<feature type="active site" description="Proton acceptor; for processing activity" evidence="13">
    <location>
        <position position="304"/>
    </location>
</feature>
<feature type="binding site" evidence="14">
    <location>
        <position position="284"/>
    </location>
    <ligand>
        <name>substrate</name>
    </ligand>
</feature>
<evidence type="ECO:0000256" key="7">
    <source>
        <dbReference type="ARBA" id="ARBA00023115"/>
    </source>
</evidence>
<comment type="catalytic activity">
    <reaction evidence="12">
        <text>S-adenosyl-L-methionine + H(+) = S-adenosyl 3-(methylsulfanyl)propylamine + CO2</text>
        <dbReference type="Rhea" id="RHEA:15981"/>
        <dbReference type="ChEBI" id="CHEBI:15378"/>
        <dbReference type="ChEBI" id="CHEBI:16526"/>
        <dbReference type="ChEBI" id="CHEBI:57443"/>
        <dbReference type="ChEBI" id="CHEBI:59789"/>
        <dbReference type="EC" id="4.1.1.50"/>
    </reaction>
</comment>
<protein>
    <recommendedName>
        <fullName evidence="12">S-adenosylmethionine decarboxylase proenzyme</fullName>
        <ecNumber evidence="12">4.1.1.50</ecNumber>
    </recommendedName>
</protein>
<sequence length="399" mass="45966">MTVALNEQTPHSYIDSELSANLDSTDAFEGPEKLLEIWFFKSARCVPDQNRTLRSIDFNTWVQLLELVKCQVLSMKKTEKMDAFLLSESSLFVFDHKLTLKTCGTTTTLFCLEQLFRVVREELGWQISDHGKANPYKVFYSRRCFMFPKKQQSIHQNWEDETKYLDQLFCNGKSYLVGRLGQTNHWSLYVTETNKEMAGTSSVEKSDCEGRDEDDDETMEMLMTGLRPSKSRQFVTAREPGQPIASDGEDEGHTLGRHVTGVTGLDLVYDNARDVSFQQDAFAFTPCGYSANVVMDEEFYYTLHVTPEDGWSYASFESNVPVKHVSNGSQDNFSVMQRVLSVFEPSDFCLTFFSRDSMNDNFLKLQKISSNISGYTRKDKIIYDLDDYQLLYLRFERTV</sequence>
<dbReference type="OrthoDB" id="1068353at2759"/>
<organism evidence="18 19">
    <name type="scientific">Lachancea quebecensis</name>
    <dbReference type="NCBI Taxonomy" id="1654605"/>
    <lineage>
        <taxon>Eukaryota</taxon>
        <taxon>Fungi</taxon>
        <taxon>Dikarya</taxon>
        <taxon>Ascomycota</taxon>
        <taxon>Saccharomycotina</taxon>
        <taxon>Saccharomycetes</taxon>
        <taxon>Saccharomycetales</taxon>
        <taxon>Saccharomycetaceae</taxon>
        <taxon>Lachancea</taxon>
    </lineage>
</organism>
<feature type="chain" id="PRO_5042320120" description="S-adenosylmethionine decarboxylase alpha chain" evidence="17">
    <location>
        <begin position="89"/>
        <end position="399"/>
    </location>
</feature>
<dbReference type="NCBIfam" id="TIGR00535">
    <property type="entry name" value="SAM_DCase"/>
    <property type="match status" value="1"/>
</dbReference>
<evidence type="ECO:0000256" key="13">
    <source>
        <dbReference type="PIRSR" id="PIRSR001355-1"/>
    </source>
</evidence>
<feature type="chain" id="PRO_5042320119" description="S-adenosylmethionine decarboxylase beta chain" evidence="17">
    <location>
        <begin position="1"/>
        <end position="88"/>
    </location>
</feature>
<dbReference type="PIRSF" id="PIRSF001355">
    <property type="entry name" value="S-AdenosylMet_decarboxylase"/>
    <property type="match status" value="1"/>
</dbReference>
<keyword evidence="4 12" id="KW-0210">Decarboxylase</keyword>
<evidence type="ECO:0000256" key="9">
    <source>
        <dbReference type="ARBA" id="ARBA00023239"/>
    </source>
</evidence>
<dbReference type="SUPFAM" id="SSF56276">
    <property type="entry name" value="S-adenosylmethionine decarboxylase"/>
    <property type="match status" value="1"/>
</dbReference>
<feature type="binding site" evidence="14">
    <location>
        <position position="88"/>
    </location>
    <ligand>
        <name>substrate</name>
    </ligand>
</feature>
<keyword evidence="10 12" id="KW-0704">Schiff base</keyword>
<evidence type="ECO:0000256" key="2">
    <source>
        <dbReference type="ARBA" id="ARBA00008466"/>
    </source>
</evidence>
<name>A0A0P1KVB9_9SACH</name>
<evidence type="ECO:0000313" key="18">
    <source>
        <dbReference type="EMBL" id="CUS23914.1"/>
    </source>
</evidence>
<evidence type="ECO:0000256" key="10">
    <source>
        <dbReference type="ARBA" id="ARBA00023270"/>
    </source>
</evidence>
<dbReference type="UniPathway" id="UPA00331">
    <property type="reaction ID" value="UER00451"/>
</dbReference>
<keyword evidence="8 12" id="KW-0865">Zymogen</keyword>
<dbReference type="FunFam" id="3.60.90.10:FF:000011">
    <property type="entry name" value="S-adenosylmethionine decarboxylase proenzyme"/>
    <property type="match status" value="1"/>
</dbReference>
<comment type="pathway">
    <text evidence="1 12">Amine and polyamine biosynthesis; S-adenosylmethioninamine biosynthesis; S-adenosylmethioninamine from S-adenosyl-L-methionine: step 1/1.</text>
</comment>
<keyword evidence="3 12" id="KW-0949">S-adenosyl-L-methionine</keyword>
<keyword evidence="11 12" id="KW-0670">Pyruvate</keyword>
<proteinExistence type="inferred from homology"/>
<dbReference type="InterPro" id="IPR048283">
    <property type="entry name" value="AdoMetDC-like"/>
</dbReference>
<dbReference type="GO" id="GO:0008295">
    <property type="term" value="P:spermidine biosynthetic process"/>
    <property type="evidence" value="ECO:0007669"/>
    <property type="project" value="UniProtKB-KW"/>
</dbReference>
<evidence type="ECO:0000256" key="6">
    <source>
        <dbReference type="ARBA" id="ARBA00023066"/>
    </source>
</evidence>
<feature type="site" description="Cleavage (non-hydrolytic); by autolysis" evidence="16">
    <location>
        <begin position="88"/>
        <end position="89"/>
    </location>
</feature>
<dbReference type="PANTHER" id="PTHR11570:SF0">
    <property type="entry name" value="S-ADENOSYLMETHIONINE DECARBOXYLASE PROENZYME"/>
    <property type="match status" value="1"/>
</dbReference>
<feature type="binding site" evidence="14">
    <location>
        <position position="28"/>
    </location>
    <ligand>
        <name>substrate</name>
    </ligand>
</feature>
<evidence type="ECO:0000256" key="17">
    <source>
        <dbReference type="PIRSR" id="PIRSR001355-5"/>
    </source>
</evidence>
<dbReference type="PANTHER" id="PTHR11570">
    <property type="entry name" value="S-ADENOSYLMETHIONINE DECARBOXYLASE"/>
    <property type="match status" value="1"/>
</dbReference>
<dbReference type="EMBL" id="LN890553">
    <property type="protein sequence ID" value="CUS23914.1"/>
    <property type="molecule type" value="Genomic_DNA"/>
</dbReference>
<dbReference type="GO" id="GO:0006597">
    <property type="term" value="P:spermine biosynthetic process"/>
    <property type="evidence" value="ECO:0007669"/>
    <property type="project" value="InterPro"/>
</dbReference>
<evidence type="ECO:0000256" key="14">
    <source>
        <dbReference type="PIRSR" id="PIRSR001355-2"/>
    </source>
</evidence>
<gene>
    <name evidence="18" type="ORF">LAQU0_S12e02872g</name>
</gene>
<dbReference type="GO" id="GO:0004014">
    <property type="term" value="F:adenosylmethionine decarboxylase activity"/>
    <property type="evidence" value="ECO:0007669"/>
    <property type="project" value="UniProtKB-EC"/>
</dbReference>
<evidence type="ECO:0000256" key="12">
    <source>
        <dbReference type="PIRNR" id="PIRNR001355"/>
    </source>
</evidence>
<dbReference type="InterPro" id="IPR016067">
    <property type="entry name" value="S-AdoMet_deCO2ase_core"/>
</dbReference>
<keyword evidence="6 12" id="KW-0745">Spermidine biosynthesis</keyword>
<dbReference type="PROSITE" id="PS01336">
    <property type="entry name" value="ADOMETDC"/>
    <property type="match status" value="1"/>
</dbReference>
<keyword evidence="7 12" id="KW-0620">Polyamine biosynthesis</keyword>
<evidence type="ECO:0000256" key="11">
    <source>
        <dbReference type="ARBA" id="ARBA00023317"/>
    </source>
</evidence>
<evidence type="ECO:0000256" key="15">
    <source>
        <dbReference type="PIRSR" id="PIRSR001355-3"/>
    </source>
</evidence>